<dbReference type="CDD" id="cd04496">
    <property type="entry name" value="SSB_OBF"/>
    <property type="match status" value="1"/>
</dbReference>
<evidence type="ECO:0000256" key="2">
    <source>
        <dbReference type="HAMAP-Rule" id="MF_00984"/>
    </source>
</evidence>
<evidence type="ECO:0000256" key="3">
    <source>
        <dbReference type="RuleBase" id="RU000524"/>
    </source>
</evidence>
<comment type="function">
    <text evidence="2">Plays an important role in DNA replication, recombination and repair. Binds to ssDNA and to an array of partner proteins to recruit them to their sites of action during DNA metabolism.</text>
</comment>
<keyword evidence="6" id="KW-1185">Reference proteome</keyword>
<dbReference type="NCBIfam" id="TIGR00621">
    <property type="entry name" value="ssb"/>
    <property type="match status" value="1"/>
</dbReference>
<comment type="caution">
    <text evidence="2">Lacks conserved residue(s) required for the propagation of feature annotation.</text>
</comment>
<dbReference type="Proteomes" id="UP001596310">
    <property type="component" value="Unassembled WGS sequence"/>
</dbReference>
<keyword evidence="2" id="KW-0227">DNA damage</keyword>
<organism evidence="5 6">
    <name type="scientific">Lapidilactobacillus achengensis</name>
    <dbReference type="NCBI Taxonomy" id="2486000"/>
    <lineage>
        <taxon>Bacteria</taxon>
        <taxon>Bacillati</taxon>
        <taxon>Bacillota</taxon>
        <taxon>Bacilli</taxon>
        <taxon>Lactobacillales</taxon>
        <taxon>Lactobacillaceae</taxon>
        <taxon>Lapidilactobacillus</taxon>
    </lineage>
</organism>
<keyword evidence="1 2" id="KW-0238">DNA-binding</keyword>
<dbReference type="InterPro" id="IPR012340">
    <property type="entry name" value="NA-bd_OB-fold"/>
</dbReference>
<feature type="compositionally biased region" description="Low complexity" evidence="4">
    <location>
        <begin position="131"/>
        <end position="153"/>
    </location>
</feature>
<dbReference type="HAMAP" id="MF_00984">
    <property type="entry name" value="SSB"/>
    <property type="match status" value="1"/>
</dbReference>
<dbReference type="PANTHER" id="PTHR10302:SF27">
    <property type="entry name" value="SINGLE-STRANDED DNA-BINDING PROTEIN"/>
    <property type="match status" value="1"/>
</dbReference>
<dbReference type="EMBL" id="JBHSSM010000007">
    <property type="protein sequence ID" value="MFC6314436.1"/>
    <property type="molecule type" value="Genomic_DNA"/>
</dbReference>
<protein>
    <recommendedName>
        <fullName evidence="2 3">Single-stranded DNA-binding protein</fullName>
        <shortName evidence="2">SSB</shortName>
    </recommendedName>
</protein>
<dbReference type="GO" id="GO:0003677">
    <property type="term" value="F:DNA binding"/>
    <property type="evidence" value="ECO:0007669"/>
    <property type="project" value="UniProtKB-KW"/>
</dbReference>
<evidence type="ECO:0000256" key="1">
    <source>
        <dbReference type="ARBA" id="ARBA00023125"/>
    </source>
</evidence>
<dbReference type="Pfam" id="PF00436">
    <property type="entry name" value="SSB"/>
    <property type="match status" value="1"/>
</dbReference>
<dbReference type="InterPro" id="IPR000424">
    <property type="entry name" value="Primosome_PriB/ssb"/>
</dbReference>
<dbReference type="PANTHER" id="PTHR10302">
    <property type="entry name" value="SINGLE-STRANDED DNA-BINDING PROTEIN"/>
    <property type="match status" value="1"/>
</dbReference>
<accession>A0ABW1UMM0</accession>
<feature type="region of interest" description="Disordered" evidence="4">
    <location>
        <begin position="106"/>
        <end position="189"/>
    </location>
</feature>
<evidence type="ECO:0000313" key="6">
    <source>
        <dbReference type="Proteomes" id="UP001596310"/>
    </source>
</evidence>
<keyword evidence="2" id="KW-0235">DNA replication</keyword>
<dbReference type="SUPFAM" id="SSF50249">
    <property type="entry name" value="Nucleic acid-binding proteins"/>
    <property type="match status" value="1"/>
</dbReference>
<gene>
    <name evidence="5" type="primary">ssb</name>
    <name evidence="5" type="ORF">ACFQHW_02500</name>
</gene>
<dbReference type="InterPro" id="IPR011344">
    <property type="entry name" value="ssDNA-bd"/>
</dbReference>
<feature type="short sequence motif" description="Important for interaction with partner proteins" evidence="2">
    <location>
        <begin position="184"/>
        <end position="189"/>
    </location>
</feature>
<feature type="compositionally biased region" description="Polar residues" evidence="4">
    <location>
        <begin position="154"/>
        <end position="180"/>
    </location>
</feature>
<keyword evidence="2" id="KW-0233">DNA recombination</keyword>
<sequence>MINNVVLVGRLTKDVELRYTGNGIAVGTFTMAINRSFTNAQGEHEADFIQCVIWRKSAENFANFTHKGSLVGIQGRIQTRNYENQQGQRVYVTEVVADNFSLLEPKGAGGHSNNSGSQSNGGGYNGGASNGGSNFNNNYNQNNSNNNNAFNSNPGKDNNGGQSGNSNATDDPFANSSEPMSITDDDLPF</sequence>
<dbReference type="PROSITE" id="PS50935">
    <property type="entry name" value="SSB"/>
    <property type="match status" value="1"/>
</dbReference>
<reference evidence="6" key="1">
    <citation type="journal article" date="2019" name="Int. J. Syst. Evol. Microbiol.">
        <title>The Global Catalogue of Microorganisms (GCM) 10K type strain sequencing project: providing services to taxonomists for standard genome sequencing and annotation.</title>
        <authorList>
            <consortium name="The Broad Institute Genomics Platform"/>
            <consortium name="The Broad Institute Genome Sequencing Center for Infectious Disease"/>
            <person name="Wu L."/>
            <person name="Ma J."/>
        </authorList>
    </citation>
    <scope>NUCLEOTIDE SEQUENCE [LARGE SCALE GENOMIC DNA]</scope>
    <source>
        <strain evidence="6">CCM 8897</strain>
    </source>
</reference>
<dbReference type="Gene3D" id="2.40.50.140">
    <property type="entry name" value="Nucleic acid-binding proteins"/>
    <property type="match status" value="1"/>
</dbReference>
<dbReference type="RefSeq" id="WP_125599503.1">
    <property type="nucleotide sequence ID" value="NZ_JBHSSM010000007.1"/>
</dbReference>
<keyword evidence="2" id="KW-0234">DNA repair</keyword>
<comment type="caution">
    <text evidence="5">The sequence shown here is derived from an EMBL/GenBank/DDBJ whole genome shotgun (WGS) entry which is preliminary data.</text>
</comment>
<name>A0ABW1UMM0_9LACO</name>
<evidence type="ECO:0000256" key="4">
    <source>
        <dbReference type="SAM" id="MobiDB-lite"/>
    </source>
</evidence>
<evidence type="ECO:0000313" key="5">
    <source>
        <dbReference type="EMBL" id="MFC6314436.1"/>
    </source>
</evidence>
<proteinExistence type="inferred from homology"/>
<comment type="subunit">
    <text evidence="2">Homotetramer.</text>
</comment>
<feature type="compositionally biased region" description="Gly residues" evidence="4">
    <location>
        <begin position="119"/>
        <end position="130"/>
    </location>
</feature>